<reference evidence="9 10" key="1">
    <citation type="submission" date="2016-02" db="EMBL/GenBank/DDBJ databases">
        <title>Anaerosporomusa subterraneum gen. nov., sp. nov., a spore-forming obligate anaerobe isolated from saprolite.</title>
        <authorList>
            <person name="Choi J.K."/>
            <person name="Shah M."/>
            <person name="Yee N."/>
        </authorList>
    </citation>
    <scope>NUCLEOTIDE SEQUENCE [LARGE SCALE GENOMIC DNA]</scope>
    <source>
        <strain evidence="9 10">RU4</strain>
    </source>
</reference>
<keyword evidence="3" id="KW-1003">Cell membrane</keyword>
<sequence length="422" mass="45688">MNAKYKVGAVVIFCYLVAWLDRMAISMAVPSMMQDLGFSATTVGTIMSAFFAGYALFQMPGGMLSDKIGPHKVITGALAWWSLFTAFTGMVSSLSAMLVIRFLFGVGEGVFPGPVWKMIGNWFSKKDRATANSVILMTVALGPALTPLIVAPILAPYGWRAVFYILGALGVVCVLLSWRYISNTPYECKGISKSEIEQFEAEKAIDAKNADKAMEKATLGQLMASPAIWILFVSVLALTITIYGYLTWLPAYLSKARGMSLVKVGVMASVPFFFATIGMGLSGWLSDKYFRNNRKLLVIVSELLGAFALYKFFNVVDMGEAQIYQCVAAFFLYMALGSIWSLPVLMIPEHLMGSGTGFVNTGGQLGGFIAPMAVGFMIDYFGGDYVAGFNVVIGSAVLSALIVAIFVKDKKKEVVMPTIAAE</sequence>
<keyword evidence="6 7" id="KW-0472">Membrane</keyword>
<dbReference type="Gene3D" id="1.20.1250.20">
    <property type="entry name" value="MFS general substrate transporter like domains"/>
    <property type="match status" value="2"/>
</dbReference>
<dbReference type="CDD" id="cd17319">
    <property type="entry name" value="MFS_ExuT_GudP_like"/>
    <property type="match status" value="1"/>
</dbReference>
<keyword evidence="5 7" id="KW-1133">Transmembrane helix</keyword>
<evidence type="ECO:0000256" key="4">
    <source>
        <dbReference type="ARBA" id="ARBA00022692"/>
    </source>
</evidence>
<keyword evidence="2" id="KW-0813">Transport</keyword>
<dbReference type="PANTHER" id="PTHR11662:SF399">
    <property type="entry name" value="FI19708P1-RELATED"/>
    <property type="match status" value="1"/>
</dbReference>
<dbReference type="InterPro" id="IPR036259">
    <property type="entry name" value="MFS_trans_sf"/>
</dbReference>
<dbReference type="PANTHER" id="PTHR11662">
    <property type="entry name" value="SOLUTE CARRIER FAMILY 17"/>
    <property type="match status" value="1"/>
</dbReference>
<feature type="transmembrane region" description="Helical" evidence="7">
    <location>
        <begin position="266"/>
        <end position="284"/>
    </location>
</feature>
<feature type="transmembrane region" description="Helical" evidence="7">
    <location>
        <begin position="6"/>
        <end position="24"/>
    </location>
</feature>
<feature type="transmembrane region" description="Helical" evidence="7">
    <location>
        <begin position="77"/>
        <end position="104"/>
    </location>
</feature>
<feature type="transmembrane region" description="Helical" evidence="7">
    <location>
        <begin position="322"/>
        <end position="345"/>
    </location>
</feature>
<evidence type="ECO:0000313" key="10">
    <source>
        <dbReference type="Proteomes" id="UP000076268"/>
    </source>
</evidence>
<feature type="domain" description="Major facilitator superfamily (MFS) profile" evidence="8">
    <location>
        <begin position="7"/>
        <end position="411"/>
    </location>
</feature>
<feature type="transmembrane region" description="Helical" evidence="7">
    <location>
        <begin position="222"/>
        <end position="246"/>
    </location>
</feature>
<comment type="subcellular location">
    <subcellularLocation>
        <location evidence="1">Cell membrane</location>
        <topology evidence="1">Multi-pass membrane protein</topology>
    </subcellularLocation>
</comment>
<dbReference type="SUPFAM" id="SSF103473">
    <property type="entry name" value="MFS general substrate transporter"/>
    <property type="match status" value="1"/>
</dbReference>
<dbReference type="EMBL" id="LSGP01000020">
    <property type="protein sequence ID" value="KYZ75874.1"/>
    <property type="molecule type" value="Genomic_DNA"/>
</dbReference>
<dbReference type="AlphaFoldDB" id="A0A154BPG8"/>
<dbReference type="InterPro" id="IPR011701">
    <property type="entry name" value="MFS"/>
</dbReference>
<dbReference type="Pfam" id="PF07690">
    <property type="entry name" value="MFS_1"/>
    <property type="match status" value="1"/>
</dbReference>
<dbReference type="GO" id="GO:0022857">
    <property type="term" value="F:transmembrane transporter activity"/>
    <property type="evidence" value="ECO:0007669"/>
    <property type="project" value="InterPro"/>
</dbReference>
<protein>
    <recommendedName>
        <fullName evidence="8">Major facilitator superfamily (MFS) profile domain-containing protein</fullName>
    </recommendedName>
</protein>
<feature type="transmembrane region" description="Helical" evidence="7">
    <location>
        <begin position="296"/>
        <end position="316"/>
    </location>
</feature>
<gene>
    <name evidence="9" type="ORF">AXX12_11820</name>
</gene>
<evidence type="ECO:0000313" key="9">
    <source>
        <dbReference type="EMBL" id="KYZ75874.1"/>
    </source>
</evidence>
<dbReference type="InterPro" id="IPR000849">
    <property type="entry name" value="Sugar_P_transporter"/>
</dbReference>
<dbReference type="InterPro" id="IPR050382">
    <property type="entry name" value="MFS_Na/Anion_cotransporter"/>
</dbReference>
<feature type="transmembrane region" description="Helical" evidence="7">
    <location>
        <begin position="161"/>
        <end position="181"/>
    </location>
</feature>
<name>A0A154BPG8_ANASB</name>
<evidence type="ECO:0000256" key="2">
    <source>
        <dbReference type="ARBA" id="ARBA00022448"/>
    </source>
</evidence>
<keyword evidence="10" id="KW-1185">Reference proteome</keyword>
<feature type="transmembrane region" description="Helical" evidence="7">
    <location>
        <begin position="134"/>
        <end position="155"/>
    </location>
</feature>
<dbReference type="InterPro" id="IPR020846">
    <property type="entry name" value="MFS_dom"/>
</dbReference>
<keyword evidence="4 7" id="KW-0812">Transmembrane</keyword>
<evidence type="ECO:0000256" key="1">
    <source>
        <dbReference type="ARBA" id="ARBA00004651"/>
    </source>
</evidence>
<evidence type="ECO:0000256" key="6">
    <source>
        <dbReference type="ARBA" id="ARBA00023136"/>
    </source>
</evidence>
<feature type="transmembrane region" description="Helical" evidence="7">
    <location>
        <begin position="387"/>
        <end position="407"/>
    </location>
</feature>
<evidence type="ECO:0000256" key="7">
    <source>
        <dbReference type="SAM" id="Phobius"/>
    </source>
</evidence>
<dbReference type="PROSITE" id="PS50850">
    <property type="entry name" value="MFS"/>
    <property type="match status" value="1"/>
</dbReference>
<comment type="caution">
    <text evidence="9">The sequence shown here is derived from an EMBL/GenBank/DDBJ whole genome shotgun (WGS) entry which is preliminary data.</text>
</comment>
<accession>A0A154BPG8</accession>
<dbReference type="Proteomes" id="UP000076268">
    <property type="component" value="Unassembled WGS sequence"/>
</dbReference>
<proteinExistence type="predicted"/>
<feature type="transmembrane region" description="Helical" evidence="7">
    <location>
        <begin position="36"/>
        <end position="57"/>
    </location>
</feature>
<dbReference type="STRING" id="1794912.AXX12_11820"/>
<dbReference type="PIRSF" id="PIRSF002808">
    <property type="entry name" value="Hexose_phosphate_transp"/>
    <property type="match status" value="1"/>
</dbReference>
<evidence type="ECO:0000259" key="8">
    <source>
        <dbReference type="PROSITE" id="PS50850"/>
    </source>
</evidence>
<dbReference type="GO" id="GO:0005886">
    <property type="term" value="C:plasma membrane"/>
    <property type="evidence" value="ECO:0007669"/>
    <property type="project" value="UniProtKB-SubCell"/>
</dbReference>
<evidence type="ECO:0000256" key="5">
    <source>
        <dbReference type="ARBA" id="ARBA00022989"/>
    </source>
</evidence>
<evidence type="ECO:0000256" key="3">
    <source>
        <dbReference type="ARBA" id="ARBA00022475"/>
    </source>
</evidence>
<organism evidence="9 10">
    <name type="scientific">Anaerosporomusa subterranea</name>
    <dbReference type="NCBI Taxonomy" id="1794912"/>
    <lineage>
        <taxon>Bacteria</taxon>
        <taxon>Bacillati</taxon>
        <taxon>Bacillota</taxon>
        <taxon>Negativicutes</taxon>
        <taxon>Acetonemataceae</taxon>
        <taxon>Anaerosporomusa</taxon>
    </lineage>
</organism>